<keyword evidence="1" id="KW-0732">Signal</keyword>
<feature type="signal peptide" evidence="1">
    <location>
        <begin position="1"/>
        <end position="24"/>
    </location>
</feature>
<keyword evidence="3" id="KW-1185">Reference proteome</keyword>
<protein>
    <submittedName>
        <fullName evidence="2">Uncharacterized protein</fullName>
    </submittedName>
</protein>
<reference evidence="2" key="2">
    <citation type="submission" date="2023-05" db="EMBL/GenBank/DDBJ databases">
        <authorList>
            <consortium name="Lawrence Berkeley National Laboratory"/>
            <person name="Steindorff A."/>
            <person name="Hensen N."/>
            <person name="Bonometti L."/>
            <person name="Westerberg I."/>
            <person name="Brannstrom I.O."/>
            <person name="Guillou S."/>
            <person name="Cros-Aarteil S."/>
            <person name="Calhoun S."/>
            <person name="Haridas S."/>
            <person name="Kuo A."/>
            <person name="Mondo S."/>
            <person name="Pangilinan J."/>
            <person name="Riley R."/>
            <person name="Labutti K."/>
            <person name="Andreopoulos B."/>
            <person name="Lipzen A."/>
            <person name="Chen C."/>
            <person name="Yanf M."/>
            <person name="Daum C."/>
            <person name="Ng V."/>
            <person name="Clum A."/>
            <person name="Ohm R."/>
            <person name="Martin F."/>
            <person name="Silar P."/>
            <person name="Natvig D."/>
            <person name="Lalanne C."/>
            <person name="Gautier V."/>
            <person name="Ament-Velasquez S.L."/>
            <person name="Kruys A."/>
            <person name="Hutchinson M.I."/>
            <person name="Powell A.J."/>
            <person name="Barry K."/>
            <person name="Miller A.N."/>
            <person name="Grigoriev I.V."/>
            <person name="Debuchy R."/>
            <person name="Gladieux P."/>
            <person name="Thoren M.H."/>
            <person name="Johannesson H."/>
        </authorList>
    </citation>
    <scope>NUCLEOTIDE SEQUENCE</scope>
    <source>
        <strain evidence="2">CBS 315.58</strain>
    </source>
</reference>
<dbReference type="AlphaFoldDB" id="A0AAN7AR83"/>
<organism evidence="2 3">
    <name type="scientific">Triangularia verruculosa</name>
    <dbReference type="NCBI Taxonomy" id="2587418"/>
    <lineage>
        <taxon>Eukaryota</taxon>
        <taxon>Fungi</taxon>
        <taxon>Dikarya</taxon>
        <taxon>Ascomycota</taxon>
        <taxon>Pezizomycotina</taxon>
        <taxon>Sordariomycetes</taxon>
        <taxon>Sordariomycetidae</taxon>
        <taxon>Sordariales</taxon>
        <taxon>Podosporaceae</taxon>
        <taxon>Triangularia</taxon>
    </lineage>
</organism>
<sequence length="379" mass="42377">MAVRSLWGVAALLCVAFLIAFADASVLPRHSLFARQNPEEFDYALCQPQCEQGSCGTGGWCPVFGFSGGTGLVRRSVDEFEEPYKTSLSNVEARNLSRRLFTWEAGSQDPAKASNKKPPTKRQADAYHVDVFAGEEHGYYGDTKGVADSQNERPISQQEAFGNTPFQIMTSNMHGCTAVVVVSTRGVWMTHFWESYSNGKDEEGNNLVHRGDPAFNQRVLMFLRGQTVTNPVPNGYKDYVKPTGPGINPNLFNNRDTDQTEVFIYTPVKYGTRKQDMNKVSNLKYLERYGPNGEVRDTIADILGDSRPRITMVPYMPLNTNIPAEAAQMGTNARGSILFQYDPNADGNGRRRWRLLIEDKFYYNKGDLPAPSVDLEVPR</sequence>
<name>A0AAN7AR83_9PEZI</name>
<accession>A0AAN7AR83</accession>
<proteinExistence type="predicted"/>
<dbReference type="Proteomes" id="UP001303160">
    <property type="component" value="Unassembled WGS sequence"/>
</dbReference>
<evidence type="ECO:0000256" key="1">
    <source>
        <dbReference type="SAM" id="SignalP"/>
    </source>
</evidence>
<feature type="chain" id="PRO_5042842248" evidence="1">
    <location>
        <begin position="25"/>
        <end position="379"/>
    </location>
</feature>
<evidence type="ECO:0000313" key="2">
    <source>
        <dbReference type="EMBL" id="KAK4194710.1"/>
    </source>
</evidence>
<reference evidence="2" key="1">
    <citation type="journal article" date="2023" name="Mol. Phylogenet. Evol.">
        <title>Genome-scale phylogeny and comparative genomics of the fungal order Sordariales.</title>
        <authorList>
            <person name="Hensen N."/>
            <person name="Bonometti L."/>
            <person name="Westerberg I."/>
            <person name="Brannstrom I.O."/>
            <person name="Guillou S."/>
            <person name="Cros-Aarteil S."/>
            <person name="Calhoun S."/>
            <person name="Haridas S."/>
            <person name="Kuo A."/>
            <person name="Mondo S."/>
            <person name="Pangilinan J."/>
            <person name="Riley R."/>
            <person name="LaButti K."/>
            <person name="Andreopoulos B."/>
            <person name="Lipzen A."/>
            <person name="Chen C."/>
            <person name="Yan M."/>
            <person name="Daum C."/>
            <person name="Ng V."/>
            <person name="Clum A."/>
            <person name="Steindorff A."/>
            <person name="Ohm R.A."/>
            <person name="Martin F."/>
            <person name="Silar P."/>
            <person name="Natvig D.O."/>
            <person name="Lalanne C."/>
            <person name="Gautier V."/>
            <person name="Ament-Velasquez S.L."/>
            <person name="Kruys A."/>
            <person name="Hutchinson M.I."/>
            <person name="Powell A.J."/>
            <person name="Barry K."/>
            <person name="Miller A.N."/>
            <person name="Grigoriev I.V."/>
            <person name="Debuchy R."/>
            <person name="Gladieux P."/>
            <person name="Hiltunen Thoren M."/>
            <person name="Johannesson H."/>
        </authorList>
    </citation>
    <scope>NUCLEOTIDE SEQUENCE</scope>
    <source>
        <strain evidence="2">CBS 315.58</strain>
    </source>
</reference>
<evidence type="ECO:0000313" key="3">
    <source>
        <dbReference type="Proteomes" id="UP001303160"/>
    </source>
</evidence>
<gene>
    <name evidence="2" type="ORF">QBC40DRAFT_318421</name>
</gene>
<comment type="caution">
    <text evidence="2">The sequence shown here is derived from an EMBL/GenBank/DDBJ whole genome shotgun (WGS) entry which is preliminary data.</text>
</comment>
<dbReference type="EMBL" id="MU864043">
    <property type="protein sequence ID" value="KAK4194710.1"/>
    <property type="molecule type" value="Genomic_DNA"/>
</dbReference>